<proteinExistence type="predicted"/>
<dbReference type="PANTHER" id="PTHR30474:SF3">
    <property type="entry name" value="PEPTIDOGLYCAN GLYCOSYLTRANSFERASE RODA"/>
    <property type="match status" value="1"/>
</dbReference>
<dbReference type="GO" id="GO:0015648">
    <property type="term" value="F:lipid-linked peptidoglycan transporter activity"/>
    <property type="evidence" value="ECO:0007669"/>
    <property type="project" value="TreeGrafter"/>
</dbReference>
<comment type="subcellular location">
    <subcellularLocation>
        <location evidence="1">Membrane</location>
        <topology evidence="1">Multi-pass membrane protein</topology>
    </subcellularLocation>
</comment>
<evidence type="ECO:0000313" key="9">
    <source>
        <dbReference type="Proteomes" id="UP001151287"/>
    </source>
</evidence>
<feature type="region of interest" description="Disordered" evidence="6">
    <location>
        <begin position="26"/>
        <end position="50"/>
    </location>
</feature>
<dbReference type="Pfam" id="PF01098">
    <property type="entry name" value="FTSW_RODA_SPOVE"/>
    <property type="match status" value="1"/>
</dbReference>
<evidence type="ECO:0000256" key="4">
    <source>
        <dbReference type="ARBA" id="ARBA00022989"/>
    </source>
</evidence>
<organism evidence="8 9">
    <name type="scientific">Rhynchospora breviuscula</name>
    <dbReference type="NCBI Taxonomy" id="2022672"/>
    <lineage>
        <taxon>Eukaryota</taxon>
        <taxon>Viridiplantae</taxon>
        <taxon>Streptophyta</taxon>
        <taxon>Embryophyta</taxon>
        <taxon>Tracheophyta</taxon>
        <taxon>Spermatophyta</taxon>
        <taxon>Magnoliopsida</taxon>
        <taxon>Liliopsida</taxon>
        <taxon>Poales</taxon>
        <taxon>Cyperaceae</taxon>
        <taxon>Cyperoideae</taxon>
        <taxon>Rhynchosporeae</taxon>
        <taxon>Rhynchospora</taxon>
    </lineage>
</organism>
<evidence type="ECO:0000313" key="8">
    <source>
        <dbReference type="EMBL" id="KAJ1681951.1"/>
    </source>
</evidence>
<dbReference type="AlphaFoldDB" id="A0A9P9Z583"/>
<evidence type="ECO:0008006" key="10">
    <source>
        <dbReference type="Google" id="ProtNLM"/>
    </source>
</evidence>
<evidence type="ECO:0000256" key="6">
    <source>
        <dbReference type="SAM" id="MobiDB-lite"/>
    </source>
</evidence>
<keyword evidence="5 7" id="KW-0472">Membrane</keyword>
<keyword evidence="4 7" id="KW-1133">Transmembrane helix</keyword>
<feature type="transmembrane region" description="Helical" evidence="7">
    <location>
        <begin position="466"/>
        <end position="483"/>
    </location>
</feature>
<dbReference type="InterPro" id="IPR001182">
    <property type="entry name" value="FtsW/RodA"/>
</dbReference>
<protein>
    <recommendedName>
        <fullName evidence="10">Cell division protein FtsW</fullName>
    </recommendedName>
</protein>
<keyword evidence="3" id="KW-0133">Cell shape</keyword>
<keyword evidence="9" id="KW-1185">Reference proteome</keyword>
<feature type="transmembrane region" description="Helical" evidence="7">
    <location>
        <begin position="490"/>
        <end position="511"/>
    </location>
</feature>
<evidence type="ECO:0000256" key="7">
    <source>
        <dbReference type="SAM" id="Phobius"/>
    </source>
</evidence>
<dbReference type="PANTHER" id="PTHR30474">
    <property type="entry name" value="CELL CYCLE PROTEIN"/>
    <property type="match status" value="1"/>
</dbReference>
<feature type="transmembrane region" description="Helical" evidence="7">
    <location>
        <begin position="641"/>
        <end position="660"/>
    </location>
</feature>
<name>A0A9P9Z583_9POAL</name>
<dbReference type="OrthoDB" id="6419195at2759"/>
<dbReference type="EMBL" id="JAMQYH010000852">
    <property type="protein sequence ID" value="KAJ1681951.1"/>
    <property type="molecule type" value="Genomic_DNA"/>
</dbReference>
<feature type="compositionally biased region" description="Basic residues" evidence="6">
    <location>
        <begin position="218"/>
        <end position="230"/>
    </location>
</feature>
<feature type="transmembrane region" description="Helical" evidence="7">
    <location>
        <begin position="340"/>
        <end position="357"/>
    </location>
</feature>
<dbReference type="GO" id="GO:0051301">
    <property type="term" value="P:cell division"/>
    <property type="evidence" value="ECO:0007669"/>
    <property type="project" value="InterPro"/>
</dbReference>
<feature type="transmembrane region" description="Helical" evidence="7">
    <location>
        <begin position="403"/>
        <end position="422"/>
    </location>
</feature>
<keyword evidence="2 7" id="KW-0812">Transmembrane</keyword>
<sequence length="675" mass="73086">MDPRPRGRHVHHAHPARRPVAAVLRRPLRGHRRRAPPSRRSRRGRRPGRTADVLLKQALDAGAPDNVTIVLVDVGGQHPLFSGTPTIVGSASNPSGIPSGIEVPAARPSRGGWLHPNRQAANEPTHYEPAAEFLEELIEEDRRRARRRRWGWITALIVAIALLAGGLFAGYHWTQTRYYVGVDQGSVTIYRGVQQNIGPIALSSIACARPRETDNDRRTRRPGDRRHRGPARPPAHPSAADPAQPRAGAADLRAGDHRCAVALVQLGAAGVIDPKFFIYCGGLAALTVALHIVLRLRAPQADPFVVPIATLLTGLGIAEIYRLDIAQSRHGWPAFSTRQLAWAGIAVVMAILVVVFLKNYRVLFRYTYVFGLTGVLLLILPVIPGLRGGGNADVWVDLGFFSFQPGELAKIALAIFFAGYLVRTRESLTFSGTRFLGMTWPRARELGPLLVLWLISMGIIVMQRDLGTGVLIFGMFVAMLYVATGKTSWVLIGVILAGSGAFLASRVLPYVGARFDNWLDPFNPDRINGSSYQLVQGIFGLAQGGLIGTGLGQGRPYLTPVAESDYILPALGEELGLIGVFAILCLYMVFTSRGIRIGLAGQDDFGKLLATGLSFTIGLQVFIMVGGVTRLIPLTGLTTPFLAAGGSSLVANWIIVAFLLRISDVVRSRPRVVIG</sequence>
<dbReference type="GO" id="GO:0005886">
    <property type="term" value="C:plasma membrane"/>
    <property type="evidence" value="ECO:0007669"/>
    <property type="project" value="TreeGrafter"/>
</dbReference>
<feature type="transmembrane region" description="Helical" evidence="7">
    <location>
        <begin position="276"/>
        <end position="294"/>
    </location>
</feature>
<evidence type="ECO:0000256" key="1">
    <source>
        <dbReference type="ARBA" id="ARBA00004141"/>
    </source>
</evidence>
<feature type="transmembrane region" description="Helical" evidence="7">
    <location>
        <begin position="364"/>
        <end position="383"/>
    </location>
</feature>
<feature type="region of interest" description="Disordered" evidence="6">
    <location>
        <begin position="208"/>
        <end position="247"/>
    </location>
</feature>
<reference evidence="8" key="1">
    <citation type="journal article" date="2022" name="Cell">
        <title>Repeat-based holocentromeres influence genome architecture and karyotype evolution.</title>
        <authorList>
            <person name="Hofstatter P.G."/>
            <person name="Thangavel G."/>
            <person name="Lux T."/>
            <person name="Neumann P."/>
            <person name="Vondrak T."/>
            <person name="Novak P."/>
            <person name="Zhang M."/>
            <person name="Costa L."/>
            <person name="Castellani M."/>
            <person name="Scott A."/>
            <person name="Toegelov H."/>
            <person name="Fuchs J."/>
            <person name="Mata-Sucre Y."/>
            <person name="Dias Y."/>
            <person name="Vanzela A.L.L."/>
            <person name="Huettel B."/>
            <person name="Almeida C.C.S."/>
            <person name="Simkova H."/>
            <person name="Souza G."/>
            <person name="Pedrosa-Harand A."/>
            <person name="Macas J."/>
            <person name="Mayer K.F.X."/>
            <person name="Houben A."/>
            <person name="Marques A."/>
        </authorList>
    </citation>
    <scope>NUCLEOTIDE SEQUENCE</scope>
    <source>
        <strain evidence="8">RhyBre1mFocal</strain>
    </source>
</reference>
<dbReference type="GO" id="GO:0032153">
    <property type="term" value="C:cell division site"/>
    <property type="evidence" value="ECO:0007669"/>
    <property type="project" value="TreeGrafter"/>
</dbReference>
<feature type="transmembrane region" description="Helical" evidence="7">
    <location>
        <begin position="301"/>
        <end position="320"/>
    </location>
</feature>
<dbReference type="Proteomes" id="UP001151287">
    <property type="component" value="Unassembled WGS sequence"/>
</dbReference>
<accession>A0A9P9Z583</accession>
<comment type="caution">
    <text evidence="8">The sequence shown here is derived from an EMBL/GenBank/DDBJ whole genome shotgun (WGS) entry which is preliminary data.</text>
</comment>
<evidence type="ECO:0000256" key="2">
    <source>
        <dbReference type="ARBA" id="ARBA00022692"/>
    </source>
</evidence>
<gene>
    <name evidence="8" type="ORF">LUZ63_022833</name>
</gene>
<feature type="transmembrane region" description="Helical" evidence="7">
    <location>
        <begin position="608"/>
        <end position="629"/>
    </location>
</feature>
<feature type="transmembrane region" description="Helical" evidence="7">
    <location>
        <begin position="443"/>
        <end position="460"/>
    </location>
</feature>
<dbReference type="GO" id="GO:0008360">
    <property type="term" value="P:regulation of cell shape"/>
    <property type="evidence" value="ECO:0007669"/>
    <property type="project" value="UniProtKB-KW"/>
</dbReference>
<feature type="transmembrane region" description="Helical" evidence="7">
    <location>
        <begin position="150"/>
        <end position="173"/>
    </location>
</feature>
<feature type="compositionally biased region" description="Low complexity" evidence="6">
    <location>
        <begin position="237"/>
        <end position="247"/>
    </location>
</feature>
<feature type="compositionally biased region" description="Basic residues" evidence="6">
    <location>
        <begin position="26"/>
        <end position="48"/>
    </location>
</feature>
<feature type="transmembrane region" description="Helical" evidence="7">
    <location>
        <begin position="566"/>
        <end position="587"/>
    </location>
</feature>
<evidence type="ECO:0000256" key="3">
    <source>
        <dbReference type="ARBA" id="ARBA00022960"/>
    </source>
</evidence>
<evidence type="ECO:0000256" key="5">
    <source>
        <dbReference type="ARBA" id="ARBA00023136"/>
    </source>
</evidence>